<gene>
    <name evidence="1" type="ORF">7S2_36</name>
</gene>
<reference evidence="1" key="1">
    <citation type="submission" date="2017-06" db="EMBL/GenBank/DDBJ databases">
        <title>Novel phages from South African skin metaviromes.</title>
        <authorList>
            <person name="van Zyl L.J."/>
            <person name="Abrahams Y."/>
            <person name="Stander E.A."/>
            <person name="Kirby B.M."/>
            <person name="Clavaud C."/>
            <person name="Farcet C."/>
            <person name="Breton L."/>
            <person name="Trindade M.I."/>
        </authorList>
    </citation>
    <scope>NUCLEOTIDE SEQUENCE</scope>
</reference>
<name>A0A2H4JBJ7_9CAUD</name>
<protein>
    <submittedName>
        <fullName evidence="1">Uncharacterized protein</fullName>
    </submittedName>
</protein>
<accession>A0A2H4JBJ7</accession>
<dbReference type="EMBL" id="MF417939">
    <property type="protein sequence ID" value="ASN72029.1"/>
    <property type="molecule type" value="Genomic_DNA"/>
</dbReference>
<sequence length="61" mass="6766">MSENIHIKTVSPEEALSALRLDRARLAYRPNTVGFLYVREGLKLPAPGRRAHALGRRVVAA</sequence>
<proteinExistence type="predicted"/>
<evidence type="ECO:0000313" key="1">
    <source>
        <dbReference type="EMBL" id="ASN72029.1"/>
    </source>
</evidence>
<organism evidence="1">
    <name type="scientific">uncultured Caudovirales phage</name>
    <dbReference type="NCBI Taxonomy" id="2100421"/>
    <lineage>
        <taxon>Viruses</taxon>
        <taxon>Duplodnaviria</taxon>
        <taxon>Heunggongvirae</taxon>
        <taxon>Uroviricota</taxon>
        <taxon>Caudoviricetes</taxon>
        <taxon>Peduoviridae</taxon>
        <taxon>Maltschvirus</taxon>
        <taxon>Maltschvirus maltsch</taxon>
    </lineage>
</organism>